<accession>A0A4U1CDJ9</accession>
<dbReference type="OrthoDB" id="1094492at2"/>
<dbReference type="InterPro" id="IPR050090">
    <property type="entry name" value="Tyrosine_recombinase_XerCD"/>
</dbReference>
<organism evidence="7 8">
    <name type="scientific">Pedobacter frigoris</name>
    <dbReference type="NCBI Taxonomy" id="2571272"/>
    <lineage>
        <taxon>Bacteria</taxon>
        <taxon>Pseudomonadati</taxon>
        <taxon>Bacteroidota</taxon>
        <taxon>Sphingobacteriia</taxon>
        <taxon>Sphingobacteriales</taxon>
        <taxon>Sphingobacteriaceae</taxon>
        <taxon>Pedobacter</taxon>
    </lineage>
</organism>
<dbReference type="RefSeq" id="WP_136837354.1">
    <property type="nucleotide sequence ID" value="NZ_SWBQ01000005.1"/>
</dbReference>
<sequence>MKKALISLYHDTRRPLEDGKFPIKLRVYYQKAKMYETGMAVSLEEFEHGYLEPAPRGRFREIQISLKAIESKGIEAANTLRFFSFAKFERALFRSKASINNIIDHYSEYISDLEGQDRIGTASNYRCSMNSILRFVNLDRAHRVERLTFDTITPEFLQRYERWALNKDMSRSTVGIYLRPLRKLFNTAIENGDIEPEVYPFKKYKIPTGKNIKKNIEKDVLKSLYTWETDDEFIIKARDFWFFSYQCNGINFRDIAELKFKNVTDDYFSFLRHKTLNTTREDPTPIVVPITASVARIISKYGRKNGDDRDYVFPIFEQGMDAKERHRVNQNFIRFVNQHMNRLAKIVGIPFNLGTMYARHSFTTAVTREIGLEFAQEALGHTTLATTQKYWAGFESKVKHEVAEKLLDFIT</sequence>
<evidence type="ECO:0000256" key="5">
    <source>
        <dbReference type="PROSITE-ProRule" id="PRU01248"/>
    </source>
</evidence>
<dbReference type="GO" id="GO:0003677">
    <property type="term" value="F:DNA binding"/>
    <property type="evidence" value="ECO:0007669"/>
    <property type="project" value="UniProtKB-UniRule"/>
</dbReference>
<dbReference type="InterPro" id="IPR013762">
    <property type="entry name" value="Integrase-like_cat_sf"/>
</dbReference>
<proteinExistence type="inferred from homology"/>
<dbReference type="GO" id="GO:0015074">
    <property type="term" value="P:DNA integration"/>
    <property type="evidence" value="ECO:0007669"/>
    <property type="project" value="UniProtKB-KW"/>
</dbReference>
<dbReference type="PANTHER" id="PTHR30349:SF64">
    <property type="entry name" value="PROPHAGE INTEGRASE INTD-RELATED"/>
    <property type="match status" value="1"/>
</dbReference>
<keyword evidence="2" id="KW-0229">DNA integration</keyword>
<comment type="similarity">
    <text evidence="1">Belongs to the 'phage' integrase family.</text>
</comment>
<dbReference type="InterPro" id="IPR002104">
    <property type="entry name" value="Integrase_catalytic"/>
</dbReference>
<protein>
    <submittedName>
        <fullName evidence="7">Integrase</fullName>
    </submittedName>
</protein>
<dbReference type="Pfam" id="PF00589">
    <property type="entry name" value="Phage_integrase"/>
    <property type="match status" value="1"/>
</dbReference>
<gene>
    <name evidence="7" type="ORF">FA047_17405</name>
</gene>
<dbReference type="Gene3D" id="1.10.443.10">
    <property type="entry name" value="Intergrase catalytic core"/>
    <property type="match status" value="1"/>
</dbReference>
<keyword evidence="4" id="KW-0233">DNA recombination</keyword>
<evidence type="ECO:0000256" key="2">
    <source>
        <dbReference type="ARBA" id="ARBA00022908"/>
    </source>
</evidence>
<dbReference type="Proteomes" id="UP000307244">
    <property type="component" value="Unassembled WGS sequence"/>
</dbReference>
<dbReference type="InterPro" id="IPR025269">
    <property type="entry name" value="SAM-like_dom"/>
</dbReference>
<dbReference type="InterPro" id="IPR010998">
    <property type="entry name" value="Integrase_recombinase_N"/>
</dbReference>
<dbReference type="InterPro" id="IPR044068">
    <property type="entry name" value="CB"/>
</dbReference>
<evidence type="ECO:0000256" key="4">
    <source>
        <dbReference type="ARBA" id="ARBA00023172"/>
    </source>
</evidence>
<dbReference type="Pfam" id="PF13102">
    <property type="entry name" value="Phage_int_SAM_5"/>
    <property type="match status" value="1"/>
</dbReference>
<keyword evidence="8" id="KW-1185">Reference proteome</keyword>
<keyword evidence="3 5" id="KW-0238">DNA-binding</keyword>
<evidence type="ECO:0000259" key="6">
    <source>
        <dbReference type="PROSITE" id="PS51900"/>
    </source>
</evidence>
<dbReference type="SUPFAM" id="SSF56349">
    <property type="entry name" value="DNA breaking-rejoining enzymes"/>
    <property type="match status" value="1"/>
</dbReference>
<evidence type="ECO:0000313" key="7">
    <source>
        <dbReference type="EMBL" id="TKC04361.1"/>
    </source>
</evidence>
<reference evidence="7 8" key="1">
    <citation type="submission" date="2019-04" db="EMBL/GenBank/DDBJ databases">
        <title>Pedobacter sp. RP-3-15 sp. nov., isolated from Arctic soil.</title>
        <authorList>
            <person name="Dahal R.H."/>
            <person name="Kim D.-U."/>
        </authorList>
    </citation>
    <scope>NUCLEOTIDE SEQUENCE [LARGE SCALE GENOMIC DNA]</scope>
    <source>
        <strain evidence="7 8">RP-3-15</strain>
    </source>
</reference>
<evidence type="ECO:0000256" key="3">
    <source>
        <dbReference type="ARBA" id="ARBA00023125"/>
    </source>
</evidence>
<dbReference type="InterPro" id="IPR011010">
    <property type="entry name" value="DNA_brk_join_enz"/>
</dbReference>
<dbReference type="GO" id="GO:0006310">
    <property type="term" value="P:DNA recombination"/>
    <property type="evidence" value="ECO:0007669"/>
    <property type="project" value="UniProtKB-KW"/>
</dbReference>
<dbReference type="EMBL" id="SWBQ01000005">
    <property type="protein sequence ID" value="TKC04361.1"/>
    <property type="molecule type" value="Genomic_DNA"/>
</dbReference>
<feature type="domain" description="Core-binding (CB)" evidence="6">
    <location>
        <begin position="97"/>
        <end position="189"/>
    </location>
</feature>
<name>A0A4U1CDJ9_9SPHI</name>
<dbReference type="PROSITE" id="PS51900">
    <property type="entry name" value="CB"/>
    <property type="match status" value="1"/>
</dbReference>
<evidence type="ECO:0000256" key="1">
    <source>
        <dbReference type="ARBA" id="ARBA00008857"/>
    </source>
</evidence>
<dbReference type="AlphaFoldDB" id="A0A4U1CDJ9"/>
<evidence type="ECO:0000313" key="8">
    <source>
        <dbReference type="Proteomes" id="UP000307244"/>
    </source>
</evidence>
<dbReference type="PANTHER" id="PTHR30349">
    <property type="entry name" value="PHAGE INTEGRASE-RELATED"/>
    <property type="match status" value="1"/>
</dbReference>
<comment type="caution">
    <text evidence="7">The sequence shown here is derived from an EMBL/GenBank/DDBJ whole genome shotgun (WGS) entry which is preliminary data.</text>
</comment>
<dbReference type="Gene3D" id="1.10.150.130">
    <property type="match status" value="1"/>
</dbReference>